<feature type="region of interest" description="Disordered" evidence="9">
    <location>
        <begin position="129"/>
        <end position="159"/>
    </location>
</feature>
<evidence type="ECO:0000256" key="9">
    <source>
        <dbReference type="SAM" id="MobiDB-lite"/>
    </source>
</evidence>
<evidence type="ECO:0000256" key="1">
    <source>
        <dbReference type="ARBA" id="ARBA00004167"/>
    </source>
</evidence>
<dbReference type="PANTHER" id="PTHR24028:SF315">
    <property type="entry name" value="CADHERIN EGF LAG SEVEN-PASS G-TYPE RECEPTOR 2"/>
    <property type="match status" value="1"/>
</dbReference>
<keyword evidence="5 10" id="KW-1133">Transmembrane helix</keyword>
<dbReference type="SUPFAM" id="SSF49313">
    <property type="entry name" value="Cadherin-like"/>
    <property type="match status" value="2"/>
</dbReference>
<dbReference type="PROSITE" id="PS00232">
    <property type="entry name" value="CADHERIN_1"/>
    <property type="match status" value="1"/>
</dbReference>
<keyword evidence="3" id="KW-0677">Repeat</keyword>
<dbReference type="PROSITE" id="PS50268">
    <property type="entry name" value="CADHERIN_2"/>
    <property type="match status" value="2"/>
</dbReference>
<feature type="domain" description="Cadherin" evidence="11">
    <location>
        <begin position="93"/>
        <end position="218"/>
    </location>
</feature>
<evidence type="ECO:0000256" key="6">
    <source>
        <dbReference type="ARBA" id="ARBA00023136"/>
    </source>
</evidence>
<dbReference type="GO" id="GO:0016020">
    <property type="term" value="C:membrane"/>
    <property type="evidence" value="ECO:0007669"/>
    <property type="project" value="UniProtKB-SubCell"/>
</dbReference>
<feature type="non-terminal residue" evidence="12">
    <location>
        <position position="1"/>
    </location>
</feature>
<feature type="transmembrane region" description="Helical" evidence="10">
    <location>
        <begin position="238"/>
        <end position="262"/>
    </location>
</feature>
<evidence type="ECO:0000256" key="7">
    <source>
        <dbReference type="ARBA" id="ARBA00023180"/>
    </source>
</evidence>
<evidence type="ECO:0000256" key="10">
    <source>
        <dbReference type="SAM" id="Phobius"/>
    </source>
</evidence>
<organism evidence="12 13">
    <name type="scientific">Cichlidogyrus casuarinus</name>
    <dbReference type="NCBI Taxonomy" id="1844966"/>
    <lineage>
        <taxon>Eukaryota</taxon>
        <taxon>Metazoa</taxon>
        <taxon>Spiralia</taxon>
        <taxon>Lophotrochozoa</taxon>
        <taxon>Platyhelminthes</taxon>
        <taxon>Monogenea</taxon>
        <taxon>Monopisthocotylea</taxon>
        <taxon>Dactylogyridea</taxon>
        <taxon>Ancyrocephalidae</taxon>
        <taxon>Cichlidogyrus</taxon>
    </lineage>
</organism>
<accession>A0ABD2PW74</accession>
<keyword evidence="4 8" id="KW-0106">Calcium</keyword>
<feature type="compositionally biased region" description="Basic and acidic residues" evidence="9">
    <location>
        <begin position="133"/>
        <end position="142"/>
    </location>
</feature>
<name>A0ABD2PW74_9PLAT</name>
<feature type="domain" description="Cadherin" evidence="11">
    <location>
        <begin position="1"/>
        <end position="74"/>
    </location>
</feature>
<protein>
    <submittedName>
        <fullName evidence="12">Chromodomain-helicase DNA-binding protein</fullName>
    </submittedName>
</protein>
<dbReference type="SMART" id="SM00112">
    <property type="entry name" value="CA"/>
    <property type="match status" value="2"/>
</dbReference>
<dbReference type="EMBL" id="JBJKFK010002408">
    <property type="protein sequence ID" value="KAL3311152.1"/>
    <property type="molecule type" value="Genomic_DNA"/>
</dbReference>
<dbReference type="PANTHER" id="PTHR24028">
    <property type="entry name" value="CADHERIN-87A"/>
    <property type="match status" value="1"/>
</dbReference>
<dbReference type="GO" id="GO:0003677">
    <property type="term" value="F:DNA binding"/>
    <property type="evidence" value="ECO:0007669"/>
    <property type="project" value="UniProtKB-KW"/>
</dbReference>
<dbReference type="Gene3D" id="2.60.40.60">
    <property type="entry name" value="Cadherins"/>
    <property type="match status" value="2"/>
</dbReference>
<evidence type="ECO:0000313" key="12">
    <source>
        <dbReference type="EMBL" id="KAL3311152.1"/>
    </source>
</evidence>
<reference evidence="12 13" key="1">
    <citation type="submission" date="2024-11" db="EMBL/GenBank/DDBJ databases">
        <title>Adaptive evolution of stress response genes in parasites aligns with host niche diversity.</title>
        <authorList>
            <person name="Hahn C."/>
            <person name="Resl P."/>
        </authorList>
    </citation>
    <scope>NUCLEOTIDE SEQUENCE [LARGE SCALE GENOMIC DNA]</scope>
    <source>
        <strain evidence="12">EGGRZ-B1_66</strain>
        <tissue evidence="12">Body</tissue>
    </source>
</reference>
<evidence type="ECO:0000313" key="13">
    <source>
        <dbReference type="Proteomes" id="UP001626550"/>
    </source>
</evidence>
<dbReference type="Proteomes" id="UP001626550">
    <property type="component" value="Unassembled WGS sequence"/>
</dbReference>
<dbReference type="InterPro" id="IPR050174">
    <property type="entry name" value="Protocadherin/Cadherin-CA"/>
</dbReference>
<sequence length="309" mass="34587">IRYSIEKKVDNPAMSDFRVSAEGRIYVVGNRLDREKISEYIFAVVARDSGNPPKSATAQVQIHLTDVNDNGPAWEFPSKINQAVNLSIAETVGYRVAQLRASDPDDKENGTIIYKLGQVTMIPAARMAASNLRQEEEKKDETDNSADGQPNSSPASGSSLFDLEQQSGWLYVARSMNENDLGFVKLVVQAQDRGDPPKSNHRVLHVNIIKERSYSPNDQSGRFRDSANTSGLRLESDMVVIVIMVAVTLIISLVLIISILFLRCRACSIGRRNNRRFQFHDLPPHLMDQQINLNHHSEEVSGHIFETLE</sequence>
<dbReference type="AlphaFoldDB" id="A0ABD2PW74"/>
<keyword evidence="7" id="KW-0325">Glycoprotein</keyword>
<evidence type="ECO:0000256" key="4">
    <source>
        <dbReference type="ARBA" id="ARBA00022837"/>
    </source>
</evidence>
<gene>
    <name evidence="12" type="primary">CDH2</name>
    <name evidence="12" type="ORF">Ciccas_010271</name>
</gene>
<keyword evidence="12" id="KW-0238">DNA-binding</keyword>
<evidence type="ECO:0000256" key="2">
    <source>
        <dbReference type="ARBA" id="ARBA00022692"/>
    </source>
</evidence>
<keyword evidence="6 10" id="KW-0472">Membrane</keyword>
<comment type="caution">
    <text evidence="12">The sequence shown here is derived from an EMBL/GenBank/DDBJ whole genome shotgun (WGS) entry which is preliminary data.</text>
</comment>
<evidence type="ECO:0000256" key="5">
    <source>
        <dbReference type="ARBA" id="ARBA00022989"/>
    </source>
</evidence>
<feature type="compositionally biased region" description="Polar residues" evidence="9">
    <location>
        <begin position="145"/>
        <end position="159"/>
    </location>
</feature>
<evidence type="ECO:0000259" key="11">
    <source>
        <dbReference type="PROSITE" id="PS50268"/>
    </source>
</evidence>
<dbReference type="InterPro" id="IPR020894">
    <property type="entry name" value="Cadherin_CS"/>
</dbReference>
<dbReference type="CDD" id="cd11304">
    <property type="entry name" value="Cadherin_repeat"/>
    <property type="match status" value="2"/>
</dbReference>
<comment type="subcellular location">
    <subcellularLocation>
        <location evidence="1">Membrane</location>
        <topology evidence="1">Single-pass membrane protein</topology>
    </subcellularLocation>
</comment>
<dbReference type="PRINTS" id="PR00205">
    <property type="entry name" value="CADHERIN"/>
</dbReference>
<evidence type="ECO:0000256" key="8">
    <source>
        <dbReference type="PROSITE-ProRule" id="PRU00043"/>
    </source>
</evidence>
<proteinExistence type="predicted"/>
<dbReference type="Pfam" id="PF00028">
    <property type="entry name" value="Cadherin"/>
    <property type="match status" value="1"/>
</dbReference>
<dbReference type="GO" id="GO:0005509">
    <property type="term" value="F:calcium ion binding"/>
    <property type="evidence" value="ECO:0007669"/>
    <property type="project" value="UniProtKB-UniRule"/>
</dbReference>
<dbReference type="InterPro" id="IPR015919">
    <property type="entry name" value="Cadherin-like_sf"/>
</dbReference>
<keyword evidence="2 10" id="KW-0812">Transmembrane</keyword>
<dbReference type="InterPro" id="IPR002126">
    <property type="entry name" value="Cadherin-like_dom"/>
</dbReference>
<keyword evidence="13" id="KW-1185">Reference proteome</keyword>
<evidence type="ECO:0000256" key="3">
    <source>
        <dbReference type="ARBA" id="ARBA00022737"/>
    </source>
</evidence>